<protein>
    <submittedName>
        <fullName evidence="1">DNA polymerase III subunit delta</fullName>
    </submittedName>
</protein>
<organism evidence="1 2">
    <name type="scientific">Candidatus Phocaeicola faecigallinarum</name>
    <dbReference type="NCBI Taxonomy" id="2838732"/>
    <lineage>
        <taxon>Bacteria</taxon>
        <taxon>Pseudomonadati</taxon>
        <taxon>Bacteroidota</taxon>
        <taxon>Bacteroidia</taxon>
        <taxon>Bacteroidales</taxon>
        <taxon>Bacteroidaceae</taxon>
        <taxon>Phocaeicola</taxon>
    </lineage>
</organism>
<sequence>MNSIHTGKNGGFASVIGQQEAVSMILQTMRAGRLPHAIMVCGPSGCGKLPFAMALARYVCCTNPSDNDSCGECMSCRMADKLEHPDIHFVFPVIRKKDGSSVISDDWLPEWRQRLKRSPYFSLANWCGDMGDTNKQPLIYTSESNEIQRKLSLKSSMGGYKVAIIWLPEKMNAECANKLLKLVEEPPEKTLFIMVSEEPEYVLPTLAGRTQRINLVPIEQGILAKYLSDKFGLTETDALDIARLSEGSVLQAMQNISLGDEEKACFDSFTTLMRQAWRRDIRSLKDWSEQMASRGRERHKIFLRYASRMIRENFMANFRMPDLNYMNREEAAFAVRFAPFINEKNVCGIEELIEEAITHIEQNVNPRMVFFDLAVRMIVLIKNR</sequence>
<name>A0A948TD32_9BACT</name>
<dbReference type="Proteomes" id="UP000783796">
    <property type="component" value="Unassembled WGS sequence"/>
</dbReference>
<dbReference type="EMBL" id="JAHLFW010000096">
    <property type="protein sequence ID" value="MBU3838958.1"/>
    <property type="molecule type" value="Genomic_DNA"/>
</dbReference>
<gene>
    <name evidence="1" type="ORF">H9777_11750</name>
</gene>
<dbReference type="SUPFAM" id="SSF52540">
    <property type="entry name" value="P-loop containing nucleoside triphosphate hydrolases"/>
    <property type="match status" value="1"/>
</dbReference>
<evidence type="ECO:0000313" key="2">
    <source>
        <dbReference type="Proteomes" id="UP000783796"/>
    </source>
</evidence>
<dbReference type="PANTHER" id="PTHR11669">
    <property type="entry name" value="REPLICATION FACTOR C / DNA POLYMERASE III GAMMA-TAU SUBUNIT"/>
    <property type="match status" value="1"/>
</dbReference>
<proteinExistence type="predicted"/>
<dbReference type="Pfam" id="PF13177">
    <property type="entry name" value="DNA_pol3_delta2"/>
    <property type="match status" value="1"/>
</dbReference>
<dbReference type="AlphaFoldDB" id="A0A948TD32"/>
<dbReference type="PANTHER" id="PTHR11669:SF8">
    <property type="entry name" value="DNA POLYMERASE III SUBUNIT DELTA"/>
    <property type="match status" value="1"/>
</dbReference>
<accession>A0A948TD32</accession>
<dbReference type="InterPro" id="IPR050238">
    <property type="entry name" value="DNA_Rep/Repair_Clamp_Loader"/>
</dbReference>
<dbReference type="Gene3D" id="3.40.50.300">
    <property type="entry name" value="P-loop containing nucleotide triphosphate hydrolases"/>
    <property type="match status" value="1"/>
</dbReference>
<dbReference type="InterPro" id="IPR027417">
    <property type="entry name" value="P-loop_NTPase"/>
</dbReference>
<comment type="caution">
    <text evidence="1">The sequence shown here is derived from an EMBL/GenBank/DDBJ whole genome shotgun (WGS) entry which is preliminary data.</text>
</comment>
<dbReference type="GO" id="GO:0006261">
    <property type="term" value="P:DNA-templated DNA replication"/>
    <property type="evidence" value="ECO:0007669"/>
    <property type="project" value="TreeGrafter"/>
</dbReference>
<reference evidence="1" key="2">
    <citation type="submission" date="2021-04" db="EMBL/GenBank/DDBJ databases">
        <authorList>
            <person name="Gilroy R."/>
        </authorList>
    </citation>
    <scope>NUCLEOTIDE SEQUENCE</scope>
    <source>
        <strain evidence="1">G4-2901</strain>
    </source>
</reference>
<reference evidence="1" key="1">
    <citation type="journal article" date="2021" name="PeerJ">
        <title>Extensive microbial diversity within the chicken gut microbiome revealed by metagenomics and culture.</title>
        <authorList>
            <person name="Gilroy R."/>
            <person name="Ravi A."/>
            <person name="Getino M."/>
            <person name="Pursley I."/>
            <person name="Horton D.L."/>
            <person name="Alikhan N.F."/>
            <person name="Baker D."/>
            <person name="Gharbi K."/>
            <person name="Hall N."/>
            <person name="Watson M."/>
            <person name="Adriaenssens E.M."/>
            <person name="Foster-Nyarko E."/>
            <person name="Jarju S."/>
            <person name="Secka A."/>
            <person name="Antonio M."/>
            <person name="Oren A."/>
            <person name="Chaudhuri R.R."/>
            <person name="La Ragione R."/>
            <person name="Hildebrand F."/>
            <person name="Pallen M.J."/>
        </authorList>
    </citation>
    <scope>NUCLEOTIDE SEQUENCE</scope>
    <source>
        <strain evidence="1">G4-2901</strain>
    </source>
</reference>
<evidence type="ECO:0000313" key="1">
    <source>
        <dbReference type="EMBL" id="MBU3838958.1"/>
    </source>
</evidence>